<keyword evidence="3" id="KW-1185">Reference proteome</keyword>
<dbReference type="AlphaFoldDB" id="A0A9P8AGW2"/>
<feature type="region of interest" description="Disordered" evidence="1">
    <location>
        <begin position="1"/>
        <end position="24"/>
    </location>
</feature>
<comment type="caution">
    <text evidence="2">The sequence shown here is derived from an EMBL/GenBank/DDBJ whole genome shotgun (WGS) entry which is preliminary data.</text>
</comment>
<organism evidence="2 3">
    <name type="scientific">Scheffersomyces spartinae</name>
    <dbReference type="NCBI Taxonomy" id="45513"/>
    <lineage>
        <taxon>Eukaryota</taxon>
        <taxon>Fungi</taxon>
        <taxon>Dikarya</taxon>
        <taxon>Ascomycota</taxon>
        <taxon>Saccharomycotina</taxon>
        <taxon>Pichiomycetes</taxon>
        <taxon>Debaryomycetaceae</taxon>
        <taxon>Scheffersomyces</taxon>
    </lineage>
</organism>
<protein>
    <submittedName>
        <fullName evidence="2">Uncharacterized protein</fullName>
    </submittedName>
</protein>
<dbReference type="OrthoDB" id="10253329at2759"/>
<sequence>MDTNTATRKTGNRNSRRRGPSNRQRRITELQQLTEGFRVLTVNGEAFKDLTSEQLKDLFGDTNNDIYLSLVMIPSDPDFPYEVKGILIHLCVPGSYPGKLPSITLLNDDIPIGYGANIERGFTSIVKQALKGEKYMDNEDEQFALQIHGKTLSAQLNCLDKNLEFFLRKKKQNAVKVAIRSNTTTRSQTLSPQPEKTTKTNKKNKQSREATPVSVPPPVDIEARDKLLGELTTKLPLKLLQRSNSEFRYQIEFPISSSQLPNYMINEKTYRVLLCIPLNYPDNKSLTINPYVNYTKQLILKYKLHTDQFKQFKTLEKNLVKNFQVYNNENQNKHIVSQMNWVANNLASFMLGDKDFKQWVDLILIYH</sequence>
<feature type="region of interest" description="Disordered" evidence="1">
    <location>
        <begin position="178"/>
        <end position="216"/>
    </location>
</feature>
<reference evidence="2" key="1">
    <citation type="submission" date="2021-03" db="EMBL/GenBank/DDBJ databases">
        <authorList>
            <person name="Palmer J.M."/>
        </authorList>
    </citation>
    <scope>NUCLEOTIDE SEQUENCE</scope>
    <source>
        <strain evidence="2">ARV_011</strain>
    </source>
</reference>
<feature type="compositionally biased region" description="Polar residues" evidence="1">
    <location>
        <begin position="180"/>
        <end position="195"/>
    </location>
</feature>
<dbReference type="SUPFAM" id="SSF54495">
    <property type="entry name" value="UBC-like"/>
    <property type="match status" value="1"/>
</dbReference>
<dbReference type="Proteomes" id="UP000790833">
    <property type="component" value="Unassembled WGS sequence"/>
</dbReference>
<evidence type="ECO:0000313" key="2">
    <source>
        <dbReference type="EMBL" id="KAG7192057.1"/>
    </source>
</evidence>
<evidence type="ECO:0000256" key="1">
    <source>
        <dbReference type="SAM" id="MobiDB-lite"/>
    </source>
</evidence>
<feature type="compositionally biased region" description="Basic residues" evidence="1">
    <location>
        <begin position="10"/>
        <end position="24"/>
    </location>
</feature>
<dbReference type="RefSeq" id="XP_043047608.1">
    <property type="nucleotide sequence ID" value="XM_043193182.1"/>
</dbReference>
<accession>A0A9P8AGW2</accession>
<evidence type="ECO:0000313" key="3">
    <source>
        <dbReference type="Proteomes" id="UP000790833"/>
    </source>
</evidence>
<proteinExistence type="predicted"/>
<dbReference type="GeneID" id="66115788"/>
<dbReference type="EMBL" id="JAHMUF010000020">
    <property type="protein sequence ID" value="KAG7192057.1"/>
    <property type="molecule type" value="Genomic_DNA"/>
</dbReference>
<dbReference type="InterPro" id="IPR016135">
    <property type="entry name" value="UBQ-conjugating_enzyme/RWD"/>
</dbReference>
<name>A0A9P8AGW2_9ASCO</name>
<gene>
    <name evidence="2" type="ORF">KQ657_002414</name>
</gene>